<protein>
    <submittedName>
        <fullName evidence="1">Uncharacterized protein</fullName>
    </submittedName>
</protein>
<keyword evidence="2" id="KW-1185">Reference proteome</keyword>
<accession>A0A067FJM4</accession>
<organism evidence="1 2">
    <name type="scientific">Citrus sinensis</name>
    <name type="common">Sweet orange</name>
    <name type="synonym">Citrus aurantium var. sinensis</name>
    <dbReference type="NCBI Taxonomy" id="2711"/>
    <lineage>
        <taxon>Eukaryota</taxon>
        <taxon>Viridiplantae</taxon>
        <taxon>Streptophyta</taxon>
        <taxon>Embryophyta</taxon>
        <taxon>Tracheophyta</taxon>
        <taxon>Spermatophyta</taxon>
        <taxon>Magnoliopsida</taxon>
        <taxon>eudicotyledons</taxon>
        <taxon>Gunneridae</taxon>
        <taxon>Pentapetalae</taxon>
        <taxon>rosids</taxon>
        <taxon>malvids</taxon>
        <taxon>Sapindales</taxon>
        <taxon>Rutaceae</taxon>
        <taxon>Aurantioideae</taxon>
        <taxon>Citrus</taxon>
    </lineage>
</organism>
<dbReference type="AlphaFoldDB" id="A0A067FJM4"/>
<gene>
    <name evidence="1" type="ORF">CISIN_1g034953mg</name>
</gene>
<evidence type="ECO:0000313" key="2">
    <source>
        <dbReference type="Proteomes" id="UP000027120"/>
    </source>
</evidence>
<proteinExistence type="predicted"/>
<name>A0A067FJM4_CITSI</name>
<dbReference type="Proteomes" id="UP000027120">
    <property type="component" value="Unassembled WGS sequence"/>
</dbReference>
<reference evidence="1 2" key="1">
    <citation type="submission" date="2014-04" db="EMBL/GenBank/DDBJ databases">
        <authorList>
            <consortium name="International Citrus Genome Consortium"/>
            <person name="Gmitter F."/>
            <person name="Chen C."/>
            <person name="Farmerie W."/>
            <person name="Harkins T."/>
            <person name="Desany B."/>
            <person name="Mohiuddin M."/>
            <person name="Kodira C."/>
            <person name="Borodovsky M."/>
            <person name="Lomsadze A."/>
            <person name="Burns P."/>
            <person name="Jenkins J."/>
            <person name="Prochnik S."/>
            <person name="Shu S."/>
            <person name="Chapman J."/>
            <person name="Pitluck S."/>
            <person name="Schmutz J."/>
            <person name="Rokhsar D."/>
        </authorList>
    </citation>
    <scope>NUCLEOTIDE SEQUENCE</scope>
</reference>
<sequence>MIGSDDYLLELQLSTVPVQKLHPCRCHTNLNLVAKSCLHQECFPSSAEAAAAAARVELEMTIRLQLKIYTAAGANHQC</sequence>
<evidence type="ECO:0000313" key="1">
    <source>
        <dbReference type="EMBL" id="KDO67604.1"/>
    </source>
</evidence>
<dbReference type="EMBL" id="KK784896">
    <property type="protein sequence ID" value="KDO67604.1"/>
    <property type="molecule type" value="Genomic_DNA"/>
</dbReference>